<proteinExistence type="predicted"/>
<gene>
    <name evidence="1" type="ORF">F4820DRAFT_419706</name>
</gene>
<dbReference type="Proteomes" id="UP001497700">
    <property type="component" value="Unassembled WGS sequence"/>
</dbReference>
<accession>A0ACB9Z1P7</accession>
<evidence type="ECO:0000313" key="1">
    <source>
        <dbReference type="EMBL" id="KAI4865627.1"/>
    </source>
</evidence>
<organism evidence="1 2">
    <name type="scientific">Hypoxylon rubiginosum</name>
    <dbReference type="NCBI Taxonomy" id="110542"/>
    <lineage>
        <taxon>Eukaryota</taxon>
        <taxon>Fungi</taxon>
        <taxon>Dikarya</taxon>
        <taxon>Ascomycota</taxon>
        <taxon>Pezizomycotina</taxon>
        <taxon>Sordariomycetes</taxon>
        <taxon>Xylariomycetidae</taxon>
        <taxon>Xylariales</taxon>
        <taxon>Hypoxylaceae</taxon>
        <taxon>Hypoxylon</taxon>
    </lineage>
</organism>
<evidence type="ECO:0000313" key="2">
    <source>
        <dbReference type="Proteomes" id="UP001497700"/>
    </source>
</evidence>
<protein>
    <submittedName>
        <fullName evidence="1">Uncharacterized protein</fullName>
    </submittedName>
</protein>
<keyword evidence="2" id="KW-1185">Reference proteome</keyword>
<name>A0ACB9Z1P7_9PEZI</name>
<sequence>MTEIYGRATSVLMWIGEADNETQAAFKHIPILCKLHEALLKDANGYSWNHFDIRERDDVQDLARDVMADQMAINGLTSLLSSEYFKRAWIFQEILIAGTRGLVMLGQHRCPWKTFKAALLGSTCIPAIGQRLLEFFSFYDIVRCDDHRRQFGQQLEPIVAGMLMTAFKASDPRDKIFATLRLASVENDKDVERPIADYTLTVQEVCVHASRYFIDYSAGMEVWDLSHRSSAKTQPNLPSWVADFTQQIKDLYYYPFAGKQPKYYKFIDGRPTTTPIILRIDGCLIDKVAFKISVTKEKDVYEIVKPAVLALARQTRSVYAPYLGRSSEHEMKKRLAARWRRRKRARTFYRRKKVTRRYRANTTRDQAQQITNGHVLLDTIFGSRSVAGYNPKQVAAFLAWKLSTDSDIPACSRQAPRSLQGMIDLWEARSEARDDFDLDICHNMEDKVRYDRDLVYTHSGYFGLTNKGEAEEGLWVAVVGGSMDLVLLREKRSGGDTWYEFVDRIYLNYYGAKVEKLEDMRGNTTIQRLEIR</sequence>
<reference evidence="1 2" key="1">
    <citation type="journal article" date="2022" name="New Phytol.">
        <title>Ecological generalism drives hyperdiversity of secondary metabolite gene clusters in xylarialean endophytes.</title>
        <authorList>
            <person name="Franco M.E.E."/>
            <person name="Wisecaver J.H."/>
            <person name="Arnold A.E."/>
            <person name="Ju Y.M."/>
            <person name="Slot J.C."/>
            <person name="Ahrendt S."/>
            <person name="Moore L.P."/>
            <person name="Eastman K.E."/>
            <person name="Scott K."/>
            <person name="Konkel Z."/>
            <person name="Mondo S.J."/>
            <person name="Kuo A."/>
            <person name="Hayes R.D."/>
            <person name="Haridas S."/>
            <person name="Andreopoulos B."/>
            <person name="Riley R."/>
            <person name="LaButti K."/>
            <person name="Pangilinan J."/>
            <person name="Lipzen A."/>
            <person name="Amirebrahimi M."/>
            <person name="Yan J."/>
            <person name="Adam C."/>
            <person name="Keymanesh K."/>
            <person name="Ng V."/>
            <person name="Louie K."/>
            <person name="Northen T."/>
            <person name="Drula E."/>
            <person name="Henrissat B."/>
            <person name="Hsieh H.M."/>
            <person name="Youens-Clark K."/>
            <person name="Lutzoni F."/>
            <person name="Miadlikowska J."/>
            <person name="Eastwood D.C."/>
            <person name="Hamelin R.C."/>
            <person name="Grigoriev I.V."/>
            <person name="U'Ren J.M."/>
        </authorList>
    </citation>
    <scope>NUCLEOTIDE SEQUENCE [LARGE SCALE GENOMIC DNA]</scope>
    <source>
        <strain evidence="1 2">CBS 119005</strain>
    </source>
</reference>
<dbReference type="EMBL" id="MU393469">
    <property type="protein sequence ID" value="KAI4865627.1"/>
    <property type="molecule type" value="Genomic_DNA"/>
</dbReference>
<comment type="caution">
    <text evidence="1">The sequence shown here is derived from an EMBL/GenBank/DDBJ whole genome shotgun (WGS) entry which is preliminary data.</text>
</comment>